<protein>
    <submittedName>
        <fullName evidence="2">Uncharacterized protein</fullName>
    </submittedName>
</protein>
<accession>A0A4Y3KBQ7</accession>
<dbReference type="RefSeq" id="WP_141320598.1">
    <property type="nucleotide sequence ID" value="NZ_BJLP01000029.1"/>
</dbReference>
<evidence type="ECO:0000313" key="3">
    <source>
        <dbReference type="Proteomes" id="UP000315842"/>
    </source>
</evidence>
<proteinExistence type="predicted"/>
<dbReference type="EMBL" id="BJLP01000029">
    <property type="protein sequence ID" value="GEA81427.1"/>
    <property type="molecule type" value="Genomic_DNA"/>
</dbReference>
<dbReference type="AlphaFoldDB" id="A0A4Y3KBQ7"/>
<feature type="compositionally biased region" description="Low complexity" evidence="1">
    <location>
        <begin position="89"/>
        <end position="106"/>
    </location>
</feature>
<gene>
    <name evidence="2" type="ORF">CUD01_18710</name>
</gene>
<feature type="compositionally biased region" description="Polar residues" evidence="1">
    <location>
        <begin position="71"/>
        <end position="83"/>
    </location>
</feature>
<reference evidence="2 3" key="1">
    <citation type="submission" date="2019-06" db="EMBL/GenBank/DDBJ databases">
        <title>Whole genome shotgun sequence of Cellulomonas uda NBRC 3747.</title>
        <authorList>
            <person name="Hosoyama A."/>
            <person name="Uohara A."/>
            <person name="Ohji S."/>
            <person name="Ichikawa N."/>
        </authorList>
    </citation>
    <scope>NUCLEOTIDE SEQUENCE [LARGE SCALE GENOMIC DNA]</scope>
    <source>
        <strain evidence="2 3">NBRC 3747</strain>
    </source>
</reference>
<comment type="caution">
    <text evidence="2">The sequence shown here is derived from an EMBL/GenBank/DDBJ whole genome shotgun (WGS) entry which is preliminary data.</text>
</comment>
<dbReference type="Proteomes" id="UP000315842">
    <property type="component" value="Unassembled WGS sequence"/>
</dbReference>
<evidence type="ECO:0000313" key="2">
    <source>
        <dbReference type="EMBL" id="GEA81427.1"/>
    </source>
</evidence>
<sequence length="139" mass="14515">MRFTRRQLREHLAATGAGWGDTQLKVHLARLVDLELLVVHRLTSGAFGYELTWTPPTTGEVGGRFLAGLTDPTTLTSEPSTHAPSAYDTGPAGTPGPVVGVWSGPGRPLVGSRSHPTGDAHDVSEGPWAGVSRVAAGGR</sequence>
<feature type="region of interest" description="Disordered" evidence="1">
    <location>
        <begin position="60"/>
        <end position="139"/>
    </location>
</feature>
<evidence type="ECO:0000256" key="1">
    <source>
        <dbReference type="SAM" id="MobiDB-lite"/>
    </source>
</evidence>
<keyword evidence="3" id="KW-1185">Reference proteome</keyword>
<name>A0A4Y3KBQ7_CELUD</name>
<organism evidence="2 3">
    <name type="scientific">Cellulomonas uda</name>
    <dbReference type="NCBI Taxonomy" id="1714"/>
    <lineage>
        <taxon>Bacteria</taxon>
        <taxon>Bacillati</taxon>
        <taxon>Actinomycetota</taxon>
        <taxon>Actinomycetes</taxon>
        <taxon>Micrococcales</taxon>
        <taxon>Cellulomonadaceae</taxon>
        <taxon>Cellulomonas</taxon>
    </lineage>
</organism>